<dbReference type="InterPro" id="IPR050465">
    <property type="entry name" value="UPF0194_transport"/>
</dbReference>
<dbReference type="Pfam" id="PF25917">
    <property type="entry name" value="BSH_RND"/>
    <property type="match status" value="1"/>
</dbReference>
<keyword evidence="6" id="KW-1185">Reference proteome</keyword>
<dbReference type="InterPro" id="IPR058625">
    <property type="entry name" value="MdtA-like_BSH"/>
</dbReference>
<dbReference type="EMBL" id="JAVRHX010000002">
    <property type="protein sequence ID" value="MDT0595122.1"/>
    <property type="molecule type" value="Genomic_DNA"/>
</dbReference>
<dbReference type="PANTHER" id="PTHR32347">
    <property type="entry name" value="EFFLUX SYSTEM COMPONENT YKNX-RELATED"/>
    <property type="match status" value="1"/>
</dbReference>
<accession>A0ABU2ZR79</accession>
<feature type="domain" description="Multidrug resistance protein MdtA-like barrel-sandwich hybrid" evidence="4">
    <location>
        <begin position="50"/>
        <end position="230"/>
    </location>
</feature>
<dbReference type="Gene3D" id="2.40.30.170">
    <property type="match status" value="1"/>
</dbReference>
<dbReference type="Proteomes" id="UP001253545">
    <property type="component" value="Unassembled WGS sequence"/>
</dbReference>
<comment type="subcellular location">
    <subcellularLocation>
        <location evidence="1">Cell envelope</location>
    </subcellularLocation>
</comment>
<sequence>MFRIALLVITLIIGVSVTFIDWRIYTKPKTDIAFVDGQQYRPASVLNALVVEQTVKEGELVTLGQELFVLDTKKHENVTLSLTASLLTLTNELNNTEIDLPGLRARAERVEKSVNDTSSMIEYTQSRLSQFRTLGENASQTVVDNTTFALNTQQQQLATHQKLEIDLLNQIASLTQRQRDIKDEIALLNRQIDLHKKIKNDHVIVSPISGVVNKIMVKKGEVATAGNAMIDIIDNQNLYITAYFIESYLSQIQIGDEADILFDAYPDPVVGTVLQIEPIAGAKVSGVSPNYSSGSYTRLTQKIPVRIAFETPSETHIALGMSAKVSIK</sequence>
<dbReference type="RefSeq" id="WP_311368639.1">
    <property type="nucleotide sequence ID" value="NZ_JAVRHX010000002.1"/>
</dbReference>
<comment type="similarity">
    <text evidence="2">Belongs to the membrane fusion protein (MFP) (TC 8.A.1) family.</text>
</comment>
<evidence type="ECO:0000256" key="3">
    <source>
        <dbReference type="ARBA" id="ARBA00023054"/>
    </source>
</evidence>
<keyword evidence="3" id="KW-0175">Coiled coil</keyword>
<organism evidence="5 6">
    <name type="scientific">Glaciecola petra</name>
    <dbReference type="NCBI Taxonomy" id="3075602"/>
    <lineage>
        <taxon>Bacteria</taxon>
        <taxon>Pseudomonadati</taxon>
        <taxon>Pseudomonadota</taxon>
        <taxon>Gammaproteobacteria</taxon>
        <taxon>Alteromonadales</taxon>
        <taxon>Alteromonadaceae</taxon>
        <taxon>Glaciecola</taxon>
    </lineage>
</organism>
<evidence type="ECO:0000259" key="4">
    <source>
        <dbReference type="Pfam" id="PF25917"/>
    </source>
</evidence>
<evidence type="ECO:0000313" key="6">
    <source>
        <dbReference type="Proteomes" id="UP001253545"/>
    </source>
</evidence>
<evidence type="ECO:0000256" key="2">
    <source>
        <dbReference type="ARBA" id="ARBA00009477"/>
    </source>
</evidence>
<dbReference type="SUPFAM" id="SSF51230">
    <property type="entry name" value="Single hybrid motif"/>
    <property type="match status" value="1"/>
</dbReference>
<name>A0ABU2ZR79_9ALTE</name>
<dbReference type="InterPro" id="IPR011053">
    <property type="entry name" value="Single_hybrid_motif"/>
</dbReference>
<evidence type="ECO:0000256" key="1">
    <source>
        <dbReference type="ARBA" id="ARBA00004196"/>
    </source>
</evidence>
<dbReference type="PANTHER" id="PTHR32347:SF23">
    <property type="entry name" value="BLL5650 PROTEIN"/>
    <property type="match status" value="1"/>
</dbReference>
<reference evidence="5 6" key="1">
    <citation type="submission" date="2023-09" db="EMBL/GenBank/DDBJ databases">
        <authorList>
            <person name="Rey-Velasco X."/>
        </authorList>
    </citation>
    <scope>NUCLEOTIDE SEQUENCE [LARGE SCALE GENOMIC DNA]</scope>
    <source>
        <strain evidence="5 6">P117</strain>
    </source>
</reference>
<gene>
    <name evidence="5" type="ORF">RM552_09730</name>
</gene>
<comment type="caution">
    <text evidence="5">The sequence shown here is derived from an EMBL/GenBank/DDBJ whole genome shotgun (WGS) entry which is preliminary data.</text>
</comment>
<evidence type="ECO:0000313" key="5">
    <source>
        <dbReference type="EMBL" id="MDT0595122.1"/>
    </source>
</evidence>
<protein>
    <submittedName>
        <fullName evidence="5">Efflux RND transporter periplasmic adaptor subunit</fullName>
    </submittedName>
</protein>
<proteinExistence type="inferred from homology"/>